<sequence>MEQLSLMSFGLAASSAMGETLPSMVSSIVTLLSTATEGSDIAHEFLRRVSLYGCQSGEGYMHQTMGEWAAYGTRYTHTFVPRLYRIDDPAMRLLRRDLLVDTFVQTQGLSFTVHFPDQISAFNPAPNWGGELHRMIEHCDAA</sequence>
<reference evidence="1" key="1">
    <citation type="submission" date="2016-09" db="EMBL/GenBank/DDBJ databases">
        <authorList>
            <person name="Capua I."/>
            <person name="De Benedictis P."/>
            <person name="Joannis T."/>
            <person name="Lombin L.H."/>
            <person name="Cattoli G."/>
        </authorList>
    </citation>
    <scope>NUCLEOTIDE SEQUENCE</scope>
    <source>
        <strain evidence="1">B9</strain>
    </source>
</reference>
<organism evidence="1">
    <name type="scientific">Cupriavidus necator</name>
    <name type="common">Alcaligenes eutrophus</name>
    <name type="synonym">Ralstonia eutropha</name>
    <dbReference type="NCBI Taxonomy" id="106590"/>
    <lineage>
        <taxon>Bacteria</taxon>
        <taxon>Pseudomonadati</taxon>
        <taxon>Pseudomonadota</taxon>
        <taxon>Betaproteobacteria</taxon>
        <taxon>Burkholderiales</taxon>
        <taxon>Burkholderiaceae</taxon>
        <taxon>Cupriavidus</taxon>
    </lineage>
</organism>
<protein>
    <submittedName>
        <fullName evidence="1">Uncharacterized protein</fullName>
    </submittedName>
</protein>
<name>A0A1K0IKK1_CUPNE</name>
<accession>A0A1K0IKK1</accession>
<gene>
    <name evidence="1" type="ORF">CNECB9_10026</name>
</gene>
<dbReference type="EMBL" id="FMSH01000001">
    <property type="protein sequence ID" value="SCU73290.1"/>
    <property type="molecule type" value="Genomic_DNA"/>
</dbReference>
<dbReference type="AlphaFoldDB" id="A0A1K0IKK1"/>
<proteinExistence type="predicted"/>
<evidence type="ECO:0000313" key="1">
    <source>
        <dbReference type="EMBL" id="SCU73290.1"/>
    </source>
</evidence>